<protein>
    <submittedName>
        <fullName evidence="1">11914_t:CDS:1</fullName>
    </submittedName>
</protein>
<proteinExistence type="predicted"/>
<keyword evidence="2" id="KW-1185">Reference proteome</keyword>
<evidence type="ECO:0000313" key="2">
    <source>
        <dbReference type="Proteomes" id="UP000789525"/>
    </source>
</evidence>
<comment type="caution">
    <text evidence="1">The sequence shown here is derived from an EMBL/GenBank/DDBJ whole genome shotgun (WGS) entry which is preliminary data.</text>
</comment>
<gene>
    <name evidence="1" type="ORF">ACOLOM_LOCUS10046</name>
</gene>
<accession>A0ACA9P8S9</accession>
<sequence length="226" mass="25044">MKVAVSCVRPGEPVGEETLLTSIESEFLARYFDEADLVDVVLVVVLVLVRELVVDELDLVDDDEVAVVVGCSMVKGGHKIGIKAQERKSTHNHSMDDRSVRYHRYLSPWGITSNQAAWGAQWITDHANVQKSVGKPVLIEEYGLTESGRVPMLYGGTPSRPLDLLVSSIGKLERLLVDPDITMDMLSCENYQLSFRTLDSPFTPSSTSDSMFSALKTHYAKLKART</sequence>
<name>A0ACA9P8S9_9GLOM</name>
<reference evidence="1" key="1">
    <citation type="submission" date="2021-06" db="EMBL/GenBank/DDBJ databases">
        <authorList>
            <person name="Kallberg Y."/>
            <person name="Tangrot J."/>
            <person name="Rosling A."/>
        </authorList>
    </citation>
    <scope>NUCLEOTIDE SEQUENCE</scope>
    <source>
        <strain evidence="1">CL356</strain>
    </source>
</reference>
<organism evidence="1 2">
    <name type="scientific">Acaulospora colombiana</name>
    <dbReference type="NCBI Taxonomy" id="27376"/>
    <lineage>
        <taxon>Eukaryota</taxon>
        <taxon>Fungi</taxon>
        <taxon>Fungi incertae sedis</taxon>
        <taxon>Mucoromycota</taxon>
        <taxon>Glomeromycotina</taxon>
        <taxon>Glomeromycetes</taxon>
        <taxon>Diversisporales</taxon>
        <taxon>Acaulosporaceae</taxon>
        <taxon>Acaulospora</taxon>
    </lineage>
</organism>
<dbReference type="Proteomes" id="UP000789525">
    <property type="component" value="Unassembled WGS sequence"/>
</dbReference>
<evidence type="ECO:0000313" key="1">
    <source>
        <dbReference type="EMBL" id="CAG8696423.1"/>
    </source>
</evidence>
<dbReference type="EMBL" id="CAJVPT010031100">
    <property type="protein sequence ID" value="CAG8696423.1"/>
    <property type="molecule type" value="Genomic_DNA"/>
</dbReference>